<dbReference type="PATRIC" id="fig|137591.24.peg.1940"/>
<name>A0A0D1JIW3_9LACO</name>
<accession>A0A0D1JIW3</accession>
<reference evidence="1 2" key="1">
    <citation type="journal article" date="2015" name="Microbiology (Mosc.)">
        <title>Genomics of the Weissella cibaria species with an examination of its metabolic traits.</title>
        <authorList>
            <person name="Lynch K.M."/>
            <person name="Lucid A."/>
            <person name="Arendt E.K."/>
            <person name="Sleator R.D."/>
            <person name="Lucey B."/>
            <person name="Coffey A."/>
        </authorList>
    </citation>
    <scope>NUCLEOTIDE SEQUENCE [LARGE SCALE GENOMIC DNA]</scope>
    <source>
        <strain evidence="1 2">AB3b</strain>
    </source>
</reference>
<comment type="caution">
    <text evidence="1">The sequence shown here is derived from an EMBL/GenBank/DDBJ whole genome shotgun (WGS) entry which is preliminary data.</text>
</comment>
<gene>
    <name evidence="1" type="ORF">ab3b_01995</name>
</gene>
<dbReference type="AlphaFoldDB" id="A0A0D1JIW3"/>
<dbReference type="Proteomes" id="UP000032289">
    <property type="component" value="Unassembled WGS sequence"/>
</dbReference>
<sequence>MLGDKVLNGMNVPERKSKQKFTTTEILIIVST</sequence>
<evidence type="ECO:0000313" key="1">
    <source>
        <dbReference type="EMBL" id="KIU21333.1"/>
    </source>
</evidence>
<protein>
    <submittedName>
        <fullName evidence="1">Uncharacterized protein</fullName>
    </submittedName>
</protein>
<dbReference type="EMBL" id="JWHT01000050">
    <property type="protein sequence ID" value="KIU21333.1"/>
    <property type="molecule type" value="Genomic_DNA"/>
</dbReference>
<evidence type="ECO:0000313" key="2">
    <source>
        <dbReference type="Proteomes" id="UP000032289"/>
    </source>
</evidence>
<proteinExistence type="predicted"/>
<organism evidence="1 2">
    <name type="scientific">Weissella cibaria</name>
    <dbReference type="NCBI Taxonomy" id="137591"/>
    <lineage>
        <taxon>Bacteria</taxon>
        <taxon>Bacillati</taxon>
        <taxon>Bacillota</taxon>
        <taxon>Bacilli</taxon>
        <taxon>Lactobacillales</taxon>
        <taxon>Lactobacillaceae</taxon>
        <taxon>Weissella</taxon>
    </lineage>
</organism>